<organism evidence="4 6">
    <name type="scientific">Aspergillus hiratsukae</name>
    <dbReference type="NCBI Taxonomy" id="1194566"/>
    <lineage>
        <taxon>Eukaryota</taxon>
        <taxon>Fungi</taxon>
        <taxon>Dikarya</taxon>
        <taxon>Ascomycota</taxon>
        <taxon>Pezizomycotina</taxon>
        <taxon>Eurotiomycetes</taxon>
        <taxon>Eurotiomycetidae</taxon>
        <taxon>Eurotiales</taxon>
        <taxon>Aspergillaceae</taxon>
        <taxon>Aspergillus</taxon>
        <taxon>Aspergillus subgen. Fumigati</taxon>
    </lineage>
</organism>
<feature type="region of interest" description="Disordered" evidence="2">
    <location>
        <begin position="339"/>
        <end position="393"/>
    </location>
</feature>
<keyword evidence="6" id="KW-1185">Reference proteome</keyword>
<feature type="compositionally biased region" description="Polar residues" evidence="2">
    <location>
        <begin position="343"/>
        <end position="357"/>
    </location>
</feature>
<keyword evidence="1" id="KW-0862">Zinc</keyword>
<dbReference type="Proteomes" id="UP000662466">
    <property type="component" value="Unassembled WGS sequence"/>
</dbReference>
<name>A0A8H6PH56_9EURO</name>
<evidence type="ECO:0000313" key="5">
    <source>
        <dbReference type="EMBL" id="KAF7171285.1"/>
    </source>
</evidence>
<evidence type="ECO:0000259" key="3">
    <source>
        <dbReference type="PROSITE" id="PS50157"/>
    </source>
</evidence>
<evidence type="ECO:0000256" key="2">
    <source>
        <dbReference type="SAM" id="MobiDB-lite"/>
    </source>
</evidence>
<evidence type="ECO:0000256" key="1">
    <source>
        <dbReference type="PROSITE-ProRule" id="PRU00042"/>
    </source>
</evidence>
<dbReference type="Proteomes" id="UP000630445">
    <property type="component" value="Unassembled WGS sequence"/>
</dbReference>
<dbReference type="PROSITE" id="PS50157">
    <property type="entry name" value="ZINC_FINGER_C2H2_2"/>
    <property type="match status" value="1"/>
</dbReference>
<dbReference type="GO" id="GO:0008270">
    <property type="term" value="F:zinc ion binding"/>
    <property type="evidence" value="ECO:0007669"/>
    <property type="project" value="UniProtKB-KW"/>
</dbReference>
<feature type="domain" description="C2H2-type" evidence="3">
    <location>
        <begin position="8"/>
        <end position="38"/>
    </location>
</feature>
<dbReference type="EMBL" id="JACBAF010001940">
    <property type="protein sequence ID" value="KAF7171285.1"/>
    <property type="molecule type" value="Genomic_DNA"/>
</dbReference>
<protein>
    <recommendedName>
        <fullName evidence="3">C2H2-type domain-containing protein</fullName>
    </recommendedName>
</protein>
<keyword evidence="1" id="KW-0863">Zinc-finger</keyword>
<dbReference type="EMBL" id="JACBAD010001797">
    <property type="protein sequence ID" value="KAF7133904.1"/>
    <property type="molecule type" value="Genomic_DNA"/>
</dbReference>
<feature type="compositionally biased region" description="Basic and acidic residues" evidence="2">
    <location>
        <begin position="245"/>
        <end position="254"/>
    </location>
</feature>
<feature type="region of interest" description="Disordered" evidence="2">
    <location>
        <begin position="179"/>
        <end position="272"/>
    </location>
</feature>
<sequence length="393" mass="42838">MKMMCGKYICSHLMCQTEFDSETQLHYHLSDTHGLHKAIWVASGNELDSKGKIGTRTDAVSQGRKRSQEWTGAKKQQRLGSSEAGMFCVIHWTASELNITTPSTSHNSAEAERQPDGSTLVEDNCAKLTPVQVAQHHPVPSPSNHLATPFREFGEMSLSSADGRLGQLCKSRPGFNADGIRFSTQSPSLQPDSIADTLNTSSLPTLYTSDERGPSTTNTSPEIPPIDPRLMQDCDSSILSGHEPGTSEDRERSDSSYATCSPDPNTPPTSLKLRDARSSFREAPSSADMTVSPVRAHLEASTPLTAAPGKKALKKAKHRTVDNDGVHANHRLTRAMMRRKATDTQSGHVSCPKSSRAANHPSKKEEVASIPRHSYVAQPSSRVSRSTSRMLRQ</sequence>
<feature type="region of interest" description="Disordered" evidence="2">
    <location>
        <begin position="300"/>
        <end position="319"/>
    </location>
</feature>
<feature type="compositionally biased region" description="Polar residues" evidence="2">
    <location>
        <begin position="377"/>
        <end position="393"/>
    </location>
</feature>
<dbReference type="InterPro" id="IPR013087">
    <property type="entry name" value="Znf_C2H2_type"/>
</dbReference>
<gene>
    <name evidence="4" type="ORF">CNMCM5793_005370</name>
    <name evidence="5" type="ORF">CNMCM6106_005682</name>
</gene>
<evidence type="ECO:0000313" key="4">
    <source>
        <dbReference type="EMBL" id="KAF7133904.1"/>
    </source>
</evidence>
<comment type="caution">
    <text evidence="4">The sequence shown here is derived from an EMBL/GenBank/DDBJ whole genome shotgun (WGS) entry which is preliminary data.</text>
</comment>
<dbReference type="PROSITE" id="PS00028">
    <property type="entry name" value="ZINC_FINGER_C2H2_1"/>
    <property type="match status" value="1"/>
</dbReference>
<evidence type="ECO:0000313" key="6">
    <source>
        <dbReference type="Proteomes" id="UP000630445"/>
    </source>
</evidence>
<proteinExistence type="predicted"/>
<dbReference type="AlphaFoldDB" id="A0A8H6PH56"/>
<feature type="region of interest" description="Disordered" evidence="2">
    <location>
        <begin position="52"/>
        <end position="76"/>
    </location>
</feature>
<feature type="compositionally biased region" description="Polar residues" evidence="2">
    <location>
        <begin position="182"/>
        <end position="221"/>
    </location>
</feature>
<keyword evidence="1" id="KW-0479">Metal-binding</keyword>
<accession>A0A8H6PH56</accession>
<reference evidence="4" key="1">
    <citation type="submission" date="2020-06" db="EMBL/GenBank/DDBJ databases">
        <title>Draft genome sequences of strains closely related to Aspergillus parafelis and Aspergillus hiratsukae.</title>
        <authorList>
            <person name="Dos Santos R.A.C."/>
            <person name="Rivero-Menendez O."/>
            <person name="Steenwyk J.L."/>
            <person name="Mead M.E."/>
            <person name="Goldman G.H."/>
            <person name="Alastruey-Izquierdo A."/>
            <person name="Rokas A."/>
        </authorList>
    </citation>
    <scope>NUCLEOTIDE SEQUENCE</scope>
    <source>
        <strain evidence="4">CNM-CM5793</strain>
        <strain evidence="5">CNM-CM6106</strain>
    </source>
</reference>